<evidence type="ECO:0000256" key="6">
    <source>
        <dbReference type="SAM" id="Phobius"/>
    </source>
</evidence>
<dbReference type="PANTHER" id="PTHR33048">
    <property type="entry name" value="PTH11-LIKE INTEGRAL MEMBRANE PROTEIN (AFU_ORTHOLOGUE AFUA_5G11245)"/>
    <property type="match status" value="1"/>
</dbReference>
<feature type="transmembrane region" description="Helical" evidence="6">
    <location>
        <begin position="20"/>
        <end position="44"/>
    </location>
</feature>
<feature type="transmembrane region" description="Helical" evidence="6">
    <location>
        <begin position="56"/>
        <end position="81"/>
    </location>
</feature>
<comment type="subcellular location">
    <subcellularLocation>
        <location evidence="1">Membrane</location>
        <topology evidence="1">Multi-pass membrane protein</topology>
    </subcellularLocation>
</comment>
<dbReference type="OrthoDB" id="5022096at2759"/>
<keyword evidence="4 6" id="KW-0472">Membrane</keyword>
<protein>
    <submittedName>
        <fullName evidence="8">Integral membrane</fullName>
    </submittedName>
</protein>
<evidence type="ECO:0000256" key="3">
    <source>
        <dbReference type="ARBA" id="ARBA00022989"/>
    </source>
</evidence>
<organism evidence="8 9">
    <name type="scientific">Pyrenophora seminiperda CCB06</name>
    <dbReference type="NCBI Taxonomy" id="1302712"/>
    <lineage>
        <taxon>Eukaryota</taxon>
        <taxon>Fungi</taxon>
        <taxon>Dikarya</taxon>
        <taxon>Ascomycota</taxon>
        <taxon>Pezizomycotina</taxon>
        <taxon>Dothideomycetes</taxon>
        <taxon>Pleosporomycetidae</taxon>
        <taxon>Pleosporales</taxon>
        <taxon>Pleosporineae</taxon>
        <taxon>Pleosporaceae</taxon>
        <taxon>Pyrenophora</taxon>
    </lineage>
</organism>
<feature type="transmembrane region" description="Helical" evidence="6">
    <location>
        <begin position="245"/>
        <end position="269"/>
    </location>
</feature>
<reference evidence="8 9" key="1">
    <citation type="journal article" date="2014" name="PLoS ONE">
        <title>De novo Genome Assembly of the Fungal Plant Pathogen Pyrenophora semeniperda.</title>
        <authorList>
            <person name="Soliai M.M."/>
            <person name="Meyer S.E."/>
            <person name="Udall J.A."/>
            <person name="Elzinga D.E."/>
            <person name="Hermansen R.A."/>
            <person name="Bodily P.M."/>
            <person name="Hart A.A."/>
            <person name="Coleman C.E."/>
        </authorList>
    </citation>
    <scope>NUCLEOTIDE SEQUENCE [LARGE SCALE GENOMIC DNA]</scope>
    <source>
        <strain evidence="8 9">CCB06</strain>
        <tissue evidence="8">Mycelium</tissue>
    </source>
</reference>
<dbReference type="Pfam" id="PF20684">
    <property type="entry name" value="Fung_rhodopsin"/>
    <property type="match status" value="2"/>
</dbReference>
<accession>A0A3M7LZW7</accession>
<sequence length="423" mass="46764">MASSSAQPSLDPNWVAESNLPRILAITGVFNILALISVGLRLYARIGLLRTPGRDDCMMVLAVLGALVGWICFILQGYHGLGRHSVAISKADMQVLSKLGFWQSIVSAIGALGCLKISIAFFLLRLNNSKWYSRTLWGLIGMVALTSLRLSRCSQSLHVVGNLALNLHTGFVAFYTVGAWLTFFFRCKVFSGNWDFRYTDTCYSLKYVMQLGLANAAFNIFTDICFATLPVSIIWSLQMSQCTRISLMVVLSLGYLAVAMGVVKIAYLVTIPKDHDAIFNQYVQFWGFLQLNVGIIAASIPTLKPLLRKATGTSHDSPYDHFNDIERPKTIGTARVSRPRRSFLTAMANRAGRDNFEMTRMQAESAQSCKIEVYTVNDERAGSEDSILGRESPDANRIRCTTEVVVDSVERDPRASVVGAGRN</sequence>
<evidence type="ECO:0000256" key="1">
    <source>
        <dbReference type="ARBA" id="ARBA00004141"/>
    </source>
</evidence>
<feature type="domain" description="Rhodopsin" evidence="7">
    <location>
        <begin position="40"/>
        <end position="149"/>
    </location>
</feature>
<evidence type="ECO:0000256" key="4">
    <source>
        <dbReference type="ARBA" id="ARBA00023136"/>
    </source>
</evidence>
<dbReference type="AlphaFoldDB" id="A0A3M7LZW7"/>
<dbReference type="InterPro" id="IPR052337">
    <property type="entry name" value="SAT4-like"/>
</dbReference>
<evidence type="ECO:0000313" key="9">
    <source>
        <dbReference type="Proteomes" id="UP000265663"/>
    </source>
</evidence>
<feature type="transmembrane region" description="Helical" evidence="6">
    <location>
        <begin position="101"/>
        <end position="124"/>
    </location>
</feature>
<name>A0A3M7LZW7_9PLEO</name>
<evidence type="ECO:0000256" key="2">
    <source>
        <dbReference type="ARBA" id="ARBA00022692"/>
    </source>
</evidence>
<proteinExistence type="inferred from homology"/>
<dbReference type="EMBL" id="KE747810">
    <property type="protein sequence ID" value="RMZ67700.1"/>
    <property type="molecule type" value="Genomic_DNA"/>
</dbReference>
<feature type="transmembrane region" description="Helical" evidence="6">
    <location>
        <begin position="163"/>
        <end position="185"/>
    </location>
</feature>
<dbReference type="PANTHER" id="PTHR33048:SF167">
    <property type="entry name" value="INTEGRAL MEMBRANE PROTEIN"/>
    <property type="match status" value="1"/>
</dbReference>
<keyword evidence="9" id="KW-1185">Reference proteome</keyword>
<dbReference type="Proteomes" id="UP000265663">
    <property type="component" value="Unassembled WGS sequence"/>
</dbReference>
<feature type="transmembrane region" description="Helical" evidence="6">
    <location>
        <begin position="281"/>
        <end position="300"/>
    </location>
</feature>
<evidence type="ECO:0000313" key="8">
    <source>
        <dbReference type="EMBL" id="RMZ67700.1"/>
    </source>
</evidence>
<dbReference type="GO" id="GO:0016020">
    <property type="term" value="C:membrane"/>
    <property type="evidence" value="ECO:0007669"/>
    <property type="project" value="UniProtKB-SubCell"/>
</dbReference>
<feature type="domain" description="Rhodopsin" evidence="7">
    <location>
        <begin position="166"/>
        <end position="309"/>
    </location>
</feature>
<comment type="similarity">
    <text evidence="5">Belongs to the SAT4 family.</text>
</comment>
<keyword evidence="2 6" id="KW-0812">Transmembrane</keyword>
<gene>
    <name evidence="8" type="ORF">GMOD_00001662</name>
</gene>
<keyword evidence="3 6" id="KW-1133">Transmembrane helix</keyword>
<dbReference type="InterPro" id="IPR049326">
    <property type="entry name" value="Rhodopsin_dom_fungi"/>
</dbReference>
<evidence type="ECO:0000256" key="5">
    <source>
        <dbReference type="ARBA" id="ARBA00038359"/>
    </source>
</evidence>
<evidence type="ECO:0000259" key="7">
    <source>
        <dbReference type="Pfam" id="PF20684"/>
    </source>
</evidence>